<dbReference type="InterPro" id="IPR013320">
    <property type="entry name" value="ConA-like_dom_sf"/>
</dbReference>
<keyword evidence="7" id="KW-1185">Reference proteome</keyword>
<sequence>MPTCNLGNGDDFILRNKVKNMNEVKRYKLYKAKAHWVVATLAAFSFGLAGLTSFNISANAATTTEQTQTASARSTATGSADQTTAKSAENQATPVSNVGTTDGSQQQTTSTNDSATKTSAATNQAVVKPAEKPSVSQSSAGSVSTAKAVTENSTPKSTSVQNVKTTNLGSANQATVEQVKQQAKQNLAQTGQAQKVTAADPSAAASPLITAKDTNGKASLDPTGTSNLDKTVTKDNASQHLTAHTVDGTALTFNGASVNITNGHENTTNYNYTKSTGLLTANDPIDFTQDFGLNTTLNVKWDSTMTDSNYGTKYGFGGDGMAVIFEQLPPAQALKTAQPGDKMGITSDNVDKVAYIVSNNAEGGSPNDSQYPHNTWVIYQAQDGDPSTAVNTTDNAPIETNESSALSDTKTSGSLQYTFNIQYTASNKTLTTQVLDENNQVVKTWTYVVPDDYIGKYFTMAVSGSSAASHAAYSATINSYTYVEPAPELNITSSGLPDGVTGPNQSDVVGDANSVVAFYPAGTTAPTKDSNGNSVSVAVSVPKVGDYALNGPQFVTLKDATNTINLAYVQTASATVSFHDEDGNTDLPASDNQTLTGVVGQSPTSQTITIPTNYVVDTTTSNPNVTVNSDGTVTYTGKITADDTDNVTLNLKHKITQTNKTVPLTVTYQGLPSNLAVANKTAQIPYTENTDAVTGKVTYTYTSTPVVIDSPTVKDYTPSLPKVSLTVPSLNSGVPGDTNVTVTYTQTSASALISYHDTDSNVDLPASDDQGLSGEIGQIPKTNAVAIPQGYVIDTTAINPNINVAKNGAVTYVGKITADNTDDVVINVKHHLTTANKSVNVTVKYTGLPANLTPADKQTSFSYTQNTDDITGKITYTYGPSVSVDSPDVAGYTPEAKTEVITQPDLDANGVPTATTKSVAYTPNSVTANVSIPSNKGNQTVANVTGKTGDDLTVNVPGVQGYTPDKTTVTATVNPDGSITVDGPSAKSGDKGYVTYTADPQSINLNYVDDDNNGTAVGTPTKVSGVTDGSVTWTAAEPTNYQLATNQAATGSVTFKASGNSDITVHLVHKHSSTLPTGFTGKTTRTINYTGAGSKTPTSVTQTLNWTTDTDLVTGTVTYTPAADSGYVEVDTPTVAGYTADQASVPAVTETATTKQPGDSSNVTVTYTANSVIADVTVPSNKGDQTVKGVTGKTGDQVKVNVPAIAGYTADKATVTATVNTDGSITVNTPDAKTGDANYVTYTADPQSINLNYVDDDNNGTAVGTPTKVSGVTDGSVTWTAAEPTNYQLATNQAATGSVTFKASGNSDITVHLVHKHSSTLPTGFTGKTTRTINYTGAGSKTPTSVTQTLNWTTDTDLVTGTVTYTPAADSGYVEVDTPTVAGYTADKTSVPAVTNTVTTTQPSDSNITVTYTPNNVTGNVIIPSNKGNQTVKNVSGKTGDDLTVNVPSVQGYTPDKTTVSATVNPDGTITVDGPSAKSGDKGYVTYNPNTVTGNVTIPSNKGDQVVTGVTGKTGDQVNVNTPGITGYTPDKKTVTATVNPDGTITTTDKVTYTADDQNVVVNFVDEKGQSLGSTTIKGVTDGTIDYSSAFAKEQDLINNGYTPVKGNVNGLAGADSKFDTNDSVDQTYTVELTAVQNVKVTTTITPVDSADNPIPNSSATTVNDFPGTTVNAPTVKGYTPTTPTVTIPAAKDGNVNVTYTPDAQNVVVNFVDEKGQSLGSTTIKGVTNGTIDYSSAFAKEQDLINNGYTPVKGNVNGLAGADSKFDTNDSVDQTYTVQLTAVQNVKVTTTITPVDSAGKPIPNSSATTVNDFPGTTVNAPTVKGYTPTTPTVTIPAVKDGNVNVTYTPNSVTGNVTIPSNKGDQTVAHVTGHTGDDVTVNVPTVQGYTPDKSTVTATVNPDGSITVDGPAAKTGDKGYVTYNPNQVTAAVTIPSNKGDQIVQGVTGKTGDKVDVTVPTIAGYTPDQTTVPATVNPDGTITTTDKVTYTASPQSVNLNYVDDNNKEAVVGNPTKVSGVTDGSTTWKAVAPSGYDFAANQATTGSITFKATGNSDITIHLVEHHDTGTITTTNTVTLTGVPAGAPTTASGITTWNTDTNTATGVTTYTPADNPAVTLPSVEGYTPAQSSVNFDVAATTTKPAGQTATIAYTPNSVTADVTVPSSQGNLTVHNVTGKTGDQVSVKTPDIQGYTPDKSTVTATVNPDGTITVNGPKAKPGDAGYVNYLPNTVTNTVTIPSNKGDQKVAGVTGKTGDTVNVKVPDIAGYTPDKITVPATVNPDGTITTTDKVTYTPNSQTIVVNFIDDHGNVLGTSTLTGVTDGSVDYSPAFTEEQKLIDQGYTPAKGNLNGLAGATQTFGTDQVAYTVQLSKVTAIKKTQVPGDAPHTTTTQNPNGDLGVTPDESGSTHVYTKVQVPTDAPHTTMANNPNGSLGVTPTEDGSTHVYSKVQVPGDAPHTTMANNPNGNLGVTPTEDGSTHVYTKVSSPDGPFVTPNDYYDNTKPTAPVTPTNPTNPKNPQQPQQPNKGNSGSGQQPEGNVIGRLKQHHNNGNDQTMQGGSNTTGMNTGRNGNGASKMSAAGGNQAANVASATVEPTQSAQNRTQNTTDQQGKLPQTSDANERNSTLSGLGILALLGTLVSGAWFRRKKTNK</sequence>
<protein>
    <submittedName>
        <fullName evidence="6">LPXTG cell wall anchor domain-containing protein</fullName>
    </submittedName>
</protein>
<keyword evidence="3" id="KW-0472">Membrane</keyword>
<feature type="compositionally biased region" description="Polar residues" evidence="2">
    <location>
        <begin position="2580"/>
        <end position="2619"/>
    </location>
</feature>
<feature type="transmembrane region" description="Helical" evidence="3">
    <location>
        <begin position="2622"/>
        <end position="2640"/>
    </location>
</feature>
<keyword evidence="3" id="KW-0812">Transmembrane</keyword>
<gene>
    <name evidence="6" type="ORF">GM612_02200</name>
</gene>
<feature type="compositionally biased region" description="Low complexity" evidence="2">
    <location>
        <begin position="64"/>
        <end position="80"/>
    </location>
</feature>
<organism evidence="6 7">
    <name type="scientific">Secundilactobacillus folii</name>
    <dbReference type="NCBI Taxonomy" id="2678357"/>
    <lineage>
        <taxon>Bacteria</taxon>
        <taxon>Bacillati</taxon>
        <taxon>Bacillota</taxon>
        <taxon>Bacilli</taxon>
        <taxon>Lactobacillales</taxon>
        <taxon>Lactobacillaceae</taxon>
        <taxon>Secundilactobacillus</taxon>
    </lineage>
</organism>
<dbReference type="Gene3D" id="3.10.20.470">
    <property type="match status" value="3"/>
</dbReference>
<dbReference type="InterPro" id="IPR041495">
    <property type="entry name" value="Mub_B2"/>
</dbReference>
<dbReference type="Pfam" id="PF17965">
    <property type="entry name" value="MucBP_2"/>
    <property type="match status" value="5"/>
</dbReference>
<proteinExistence type="predicted"/>
<feature type="domain" description="Mucin binding" evidence="4">
    <location>
        <begin position="1558"/>
        <end position="1633"/>
    </location>
</feature>
<feature type="compositionally biased region" description="Polar residues" evidence="2">
    <location>
        <begin position="2456"/>
        <end position="2467"/>
    </location>
</feature>
<feature type="region of interest" description="Disordered" evidence="2">
    <location>
        <begin position="2376"/>
        <end position="2619"/>
    </location>
</feature>
<feature type="compositionally biased region" description="Polar residues" evidence="2">
    <location>
        <begin position="212"/>
        <end position="228"/>
    </location>
</feature>
<dbReference type="Gene3D" id="2.60.40.4300">
    <property type="match status" value="2"/>
</dbReference>
<evidence type="ECO:0000256" key="1">
    <source>
        <dbReference type="ARBA" id="ARBA00022729"/>
    </source>
</evidence>
<feature type="domain" description="Mucin binding" evidence="4">
    <location>
        <begin position="1247"/>
        <end position="1315"/>
    </location>
</feature>
<feature type="compositionally biased region" description="Polar residues" evidence="2">
    <location>
        <begin position="145"/>
        <end position="166"/>
    </location>
</feature>
<feature type="compositionally biased region" description="Polar residues" evidence="2">
    <location>
        <begin position="2421"/>
        <end position="2432"/>
    </location>
</feature>
<dbReference type="NCBIfam" id="TIGR01167">
    <property type="entry name" value="LPXTG_anchor"/>
    <property type="match status" value="1"/>
</dbReference>
<evidence type="ECO:0000313" key="6">
    <source>
        <dbReference type="EMBL" id="MTV81466.1"/>
    </source>
</evidence>
<feature type="domain" description="Mub B2-like" evidence="5">
    <location>
        <begin position="1080"/>
        <end position="1170"/>
    </location>
</feature>
<comment type="caution">
    <text evidence="6">The sequence shown here is derived from an EMBL/GenBank/DDBJ whole genome shotgun (WGS) entry which is preliminary data.</text>
</comment>
<feature type="compositionally biased region" description="Low complexity" evidence="2">
    <location>
        <begin position="2550"/>
        <end position="2569"/>
    </location>
</feature>
<feature type="region of interest" description="Disordered" evidence="2">
    <location>
        <begin position="64"/>
        <end position="166"/>
    </location>
</feature>
<dbReference type="Pfam" id="PF19258">
    <property type="entry name" value="KxYKxGKxW_sig"/>
    <property type="match status" value="1"/>
</dbReference>
<feature type="domain" description="Mucin binding" evidence="4">
    <location>
        <begin position="1705"/>
        <end position="1780"/>
    </location>
</feature>
<evidence type="ECO:0000259" key="5">
    <source>
        <dbReference type="Pfam" id="PF17966"/>
    </source>
</evidence>
<reference evidence="6 7" key="1">
    <citation type="submission" date="2019-11" db="EMBL/GenBank/DDBJ databases">
        <title>Lactobacillus sp. nov. CRM56-3, isolated from fermented tea leaves.</title>
        <authorList>
            <person name="Phuengjayaem S."/>
            <person name="Tanasupawat S."/>
        </authorList>
    </citation>
    <scope>NUCLEOTIDE SEQUENCE [LARGE SCALE GENOMIC DNA]</scope>
    <source>
        <strain evidence="6 7">CRM56-3</strain>
    </source>
</reference>
<evidence type="ECO:0000256" key="2">
    <source>
        <dbReference type="SAM" id="MobiDB-lite"/>
    </source>
</evidence>
<feature type="transmembrane region" description="Helical" evidence="3">
    <location>
        <begin position="34"/>
        <end position="54"/>
    </location>
</feature>
<dbReference type="InterPro" id="IPR041558">
    <property type="entry name" value="MucBP_2"/>
</dbReference>
<keyword evidence="3" id="KW-1133">Transmembrane helix</keyword>
<keyword evidence="1" id="KW-0732">Signal</keyword>
<feature type="domain" description="Mub B2-like" evidence="5">
    <location>
        <begin position="1326"/>
        <end position="1415"/>
    </location>
</feature>
<feature type="compositionally biased region" description="Low complexity" evidence="2">
    <location>
        <begin position="99"/>
        <end position="116"/>
    </location>
</feature>
<dbReference type="Gene3D" id="3.10.20.320">
    <property type="entry name" value="Putative peptidoglycan bound protein (lpxtg motif)"/>
    <property type="match status" value="4"/>
</dbReference>
<feature type="compositionally biased region" description="Low complexity" evidence="2">
    <location>
        <begin position="2497"/>
        <end position="2523"/>
    </location>
</feature>
<accession>A0A7X3C2E0</accession>
<feature type="compositionally biased region" description="Polar residues" evidence="2">
    <location>
        <begin position="81"/>
        <end position="98"/>
    </location>
</feature>
<feature type="compositionally biased region" description="Polar residues" evidence="2">
    <location>
        <begin position="2524"/>
        <end position="2533"/>
    </location>
</feature>
<dbReference type="EMBL" id="WNJO01000002">
    <property type="protein sequence ID" value="MTV81466.1"/>
    <property type="molecule type" value="Genomic_DNA"/>
</dbReference>
<feature type="region of interest" description="Disordered" evidence="2">
    <location>
        <begin position="209"/>
        <end position="228"/>
    </location>
</feature>
<dbReference type="NCBIfam" id="TIGR03715">
    <property type="entry name" value="KxYKxGKxW"/>
    <property type="match status" value="1"/>
</dbReference>
<feature type="domain" description="Mucin binding" evidence="4">
    <location>
        <begin position="2295"/>
        <end position="2367"/>
    </location>
</feature>
<evidence type="ECO:0000259" key="4">
    <source>
        <dbReference type="Pfam" id="PF17965"/>
    </source>
</evidence>
<dbReference type="Proteomes" id="UP000466388">
    <property type="component" value="Unassembled WGS sequence"/>
</dbReference>
<dbReference type="SUPFAM" id="SSF49899">
    <property type="entry name" value="Concanavalin A-like lectins/glucanases"/>
    <property type="match status" value="1"/>
</dbReference>
<feature type="compositionally biased region" description="Low complexity" evidence="2">
    <location>
        <begin position="134"/>
        <end position="144"/>
    </location>
</feature>
<evidence type="ECO:0000256" key="3">
    <source>
        <dbReference type="SAM" id="Phobius"/>
    </source>
</evidence>
<name>A0A7X3C2E0_9LACO</name>
<evidence type="ECO:0000313" key="7">
    <source>
        <dbReference type="Proteomes" id="UP000466388"/>
    </source>
</evidence>
<feature type="domain" description="Mucin binding" evidence="4">
    <location>
        <begin position="1001"/>
        <end position="1069"/>
    </location>
</feature>
<dbReference type="Pfam" id="PF17966">
    <property type="entry name" value="Muc_B2"/>
    <property type="match status" value="2"/>
</dbReference>
<dbReference type="InterPro" id="IPR022263">
    <property type="entry name" value="KxYKxGKxW"/>
</dbReference>